<evidence type="ECO:0008006" key="4">
    <source>
        <dbReference type="Google" id="ProtNLM"/>
    </source>
</evidence>
<dbReference type="PATRIC" id="fig|389348.3.peg.598"/>
<name>A0A0U5K249_9BACT</name>
<protein>
    <recommendedName>
        <fullName evidence="4">DUF177 domain-containing protein</fullName>
    </recommendedName>
</protein>
<dbReference type="RefSeq" id="WP_059060140.1">
    <property type="nucleotide sequence ID" value="NZ_LN879502.1"/>
</dbReference>
<keyword evidence="3" id="KW-1185">Reference proteome</keyword>
<dbReference type="STRING" id="389348.PNK_0543"/>
<proteinExistence type="predicted"/>
<sequence>MDDVFKIYVDQLRDGHEKDIHESLSPEFLDVNERDLDFKKIVELKGVAYTAEDELVLNWTIQAEALIACSICDEKVPVEIYIDNFYHSEPLSEIKGAIFNFKDLLRETILLEVPAFAECNDGNCPRRQEVSKYLKEPSQDQTDEEDGYQPFADLDWKQ</sequence>
<accession>A0A0U5K249</accession>
<dbReference type="InParanoid" id="A0A0U5K249"/>
<dbReference type="AlphaFoldDB" id="A0A0U5K249"/>
<organism evidence="2 3">
    <name type="scientific">Candidatus Protochlamydia naegleriophila</name>
    <dbReference type="NCBI Taxonomy" id="389348"/>
    <lineage>
        <taxon>Bacteria</taxon>
        <taxon>Pseudomonadati</taxon>
        <taxon>Chlamydiota</taxon>
        <taxon>Chlamydiia</taxon>
        <taxon>Parachlamydiales</taxon>
        <taxon>Parachlamydiaceae</taxon>
        <taxon>Candidatus Protochlamydia</taxon>
    </lineage>
</organism>
<dbReference type="Proteomes" id="UP000069902">
    <property type="component" value="Chromosome cPNK"/>
</dbReference>
<dbReference type="EMBL" id="LN879502">
    <property type="protein sequence ID" value="CUI16171.1"/>
    <property type="molecule type" value="Genomic_DNA"/>
</dbReference>
<reference evidence="3" key="1">
    <citation type="submission" date="2015-09" db="EMBL/GenBank/DDBJ databases">
        <authorList>
            <person name="Bertelli C."/>
        </authorList>
    </citation>
    <scope>NUCLEOTIDE SEQUENCE [LARGE SCALE GENOMIC DNA]</scope>
    <source>
        <strain evidence="3">KNic</strain>
    </source>
</reference>
<gene>
    <name evidence="2" type="ORF">PNK_0543</name>
</gene>
<evidence type="ECO:0000313" key="3">
    <source>
        <dbReference type="Proteomes" id="UP000069902"/>
    </source>
</evidence>
<evidence type="ECO:0000313" key="2">
    <source>
        <dbReference type="EMBL" id="CUI16171.1"/>
    </source>
</evidence>
<feature type="region of interest" description="Disordered" evidence="1">
    <location>
        <begin position="130"/>
        <end position="158"/>
    </location>
</feature>
<dbReference type="KEGG" id="pnl:PNK_0543"/>
<evidence type="ECO:0000256" key="1">
    <source>
        <dbReference type="SAM" id="MobiDB-lite"/>
    </source>
</evidence>